<name>A0A0F9M2K3_9ZZZZ</name>
<dbReference type="SUPFAM" id="SSF55729">
    <property type="entry name" value="Acyl-CoA N-acyltransferases (Nat)"/>
    <property type="match status" value="1"/>
</dbReference>
<proteinExistence type="predicted"/>
<organism evidence="2">
    <name type="scientific">marine sediment metagenome</name>
    <dbReference type="NCBI Taxonomy" id="412755"/>
    <lineage>
        <taxon>unclassified sequences</taxon>
        <taxon>metagenomes</taxon>
        <taxon>ecological metagenomes</taxon>
    </lineage>
</organism>
<reference evidence="2" key="1">
    <citation type="journal article" date="2015" name="Nature">
        <title>Complex archaea that bridge the gap between prokaryotes and eukaryotes.</title>
        <authorList>
            <person name="Spang A."/>
            <person name="Saw J.H."/>
            <person name="Jorgensen S.L."/>
            <person name="Zaremba-Niedzwiedzka K."/>
            <person name="Martijn J."/>
            <person name="Lind A.E."/>
            <person name="van Eijk R."/>
            <person name="Schleper C."/>
            <person name="Guy L."/>
            <person name="Ettema T.J."/>
        </authorList>
    </citation>
    <scope>NUCLEOTIDE SEQUENCE</scope>
</reference>
<gene>
    <name evidence="2" type="ORF">LCGC14_1126110</name>
</gene>
<protein>
    <recommendedName>
        <fullName evidence="1">N-acetyltransferase domain-containing protein</fullName>
    </recommendedName>
</protein>
<dbReference type="GO" id="GO:0016747">
    <property type="term" value="F:acyltransferase activity, transferring groups other than amino-acyl groups"/>
    <property type="evidence" value="ECO:0007669"/>
    <property type="project" value="InterPro"/>
</dbReference>
<dbReference type="Gene3D" id="3.40.630.30">
    <property type="match status" value="1"/>
</dbReference>
<comment type="caution">
    <text evidence="2">The sequence shown here is derived from an EMBL/GenBank/DDBJ whole genome shotgun (WGS) entry which is preliminary data.</text>
</comment>
<sequence>MMQLRQGQKSDFNFLYKLKKATLKEYIAKTWGWDEKWQKDYFSQNFKPKSIKIVRQLKNNIGCISILEEDNLYCLSLVEILPKYQNQGIGTSLIKELLSTAKKQNKPVYLQVLKTNKKAQNLYKRLCFLTEEETKTHLKMVYK</sequence>
<dbReference type="Pfam" id="PF00583">
    <property type="entry name" value="Acetyltransf_1"/>
    <property type="match status" value="1"/>
</dbReference>
<evidence type="ECO:0000313" key="2">
    <source>
        <dbReference type="EMBL" id="KKN01605.1"/>
    </source>
</evidence>
<dbReference type="InterPro" id="IPR000182">
    <property type="entry name" value="GNAT_dom"/>
</dbReference>
<dbReference type="PROSITE" id="PS51186">
    <property type="entry name" value="GNAT"/>
    <property type="match status" value="1"/>
</dbReference>
<dbReference type="CDD" id="cd04301">
    <property type="entry name" value="NAT_SF"/>
    <property type="match status" value="1"/>
</dbReference>
<accession>A0A0F9M2K3</accession>
<dbReference type="EMBL" id="LAZR01005242">
    <property type="protein sequence ID" value="KKN01605.1"/>
    <property type="molecule type" value="Genomic_DNA"/>
</dbReference>
<dbReference type="InterPro" id="IPR016181">
    <property type="entry name" value="Acyl_CoA_acyltransferase"/>
</dbReference>
<evidence type="ECO:0000259" key="1">
    <source>
        <dbReference type="PROSITE" id="PS51186"/>
    </source>
</evidence>
<dbReference type="AlphaFoldDB" id="A0A0F9M2K3"/>
<feature type="domain" description="N-acetyltransferase" evidence="1">
    <location>
        <begin position="2"/>
        <end position="143"/>
    </location>
</feature>